<name>A0A8H4N9B6_9PEZI</name>
<dbReference type="Proteomes" id="UP000572817">
    <property type="component" value="Unassembled WGS sequence"/>
</dbReference>
<feature type="domain" description="F-box" evidence="2">
    <location>
        <begin position="413"/>
        <end position="458"/>
    </location>
</feature>
<keyword evidence="4" id="KW-1185">Reference proteome</keyword>
<dbReference type="Pfam" id="PF12937">
    <property type="entry name" value="F-box-like"/>
    <property type="match status" value="1"/>
</dbReference>
<dbReference type="EMBL" id="WWBZ02000007">
    <property type="protein sequence ID" value="KAF4312073.1"/>
    <property type="molecule type" value="Genomic_DNA"/>
</dbReference>
<feature type="compositionally biased region" description="Basic and acidic residues" evidence="1">
    <location>
        <begin position="45"/>
        <end position="61"/>
    </location>
</feature>
<dbReference type="InterPro" id="IPR036047">
    <property type="entry name" value="F-box-like_dom_sf"/>
</dbReference>
<sequence length="646" mass="72947">MPKKYQPNYKPASNYVHPSLSSSRSSTSSHAAPSSSSQSVNDRLNQLRREQAPRSAIDRRNEITETLTARVTHPAVRQILNLPDVAAPRPRVVARTANGRRVPGPSAPQSWLERSRHASEAPGDTPRLWKTLRPRFTERLPASRSLVHYTCRTLAKNWEWLLEYEQHYLATLPIQLKDILLSYLAIYGPEDGITLDTLKILFLTEHDLEEATGSDDLVHLDLTGMITEKLTVRDLNKYITNVPWQKKDDVAEVLKGLSVSEAVVDSWEEAEEAEVPMLPKAALNARFPSLTHLSLGYPQRANWDHLLTLTSHLPTLTHLSLAFWPKPTMTPHATAASMTSQYGRVNLGGTHFYSEMDNDWQEAANILRRLANNTYCLKWLDLCGCDWVPALTWGIDAHSADTHGGENGQTPVLIILHQLPVELLLDITDLLPPVDILALRATSRFLSATLKRPLWMNVKRARRKERAARKAFIRRLDRDAFHRLCAAEHGTRRPWRRSGKAVCAACKTTHPPSSFTPSQLSRAPEKRTCRGRQGALRAYEHVRLGDAETFTTEVCARPPWRDLMLGSRAEPISRHTCKVEWCETSFGFSTKVKVDPESWGRSPAYGEVVWEWSTWLELKRGVRFVEFAGLQEVVGVCGEGEAVREC</sequence>
<feature type="region of interest" description="Disordered" evidence="1">
    <location>
        <begin position="1"/>
        <end position="61"/>
    </location>
</feature>
<dbReference type="PROSITE" id="PS50181">
    <property type="entry name" value="FBOX"/>
    <property type="match status" value="1"/>
</dbReference>
<protein>
    <recommendedName>
        <fullName evidence="2">F-box domain-containing protein</fullName>
    </recommendedName>
</protein>
<proteinExistence type="predicted"/>
<evidence type="ECO:0000256" key="1">
    <source>
        <dbReference type="SAM" id="MobiDB-lite"/>
    </source>
</evidence>
<feature type="region of interest" description="Disordered" evidence="1">
    <location>
        <begin position="98"/>
        <end position="127"/>
    </location>
</feature>
<dbReference type="InterPro" id="IPR001810">
    <property type="entry name" value="F-box_dom"/>
</dbReference>
<comment type="caution">
    <text evidence="3">The sequence shown here is derived from an EMBL/GenBank/DDBJ whole genome shotgun (WGS) entry which is preliminary data.</text>
</comment>
<evidence type="ECO:0000313" key="4">
    <source>
        <dbReference type="Proteomes" id="UP000572817"/>
    </source>
</evidence>
<reference evidence="3" key="1">
    <citation type="submission" date="2020-04" db="EMBL/GenBank/DDBJ databases">
        <title>Genome Assembly and Annotation of Botryosphaeria dothidea sdau 11-99, a Latent Pathogen of Apple Fruit Ring Rot in China.</title>
        <authorList>
            <person name="Yu C."/>
            <person name="Diao Y."/>
            <person name="Lu Q."/>
            <person name="Zhao J."/>
            <person name="Cui S."/>
            <person name="Peng C."/>
            <person name="He B."/>
            <person name="Liu H."/>
        </authorList>
    </citation>
    <scope>NUCLEOTIDE SEQUENCE [LARGE SCALE GENOMIC DNA]</scope>
    <source>
        <strain evidence="3">Sdau11-99</strain>
    </source>
</reference>
<dbReference type="AlphaFoldDB" id="A0A8H4N9B6"/>
<dbReference type="SUPFAM" id="SSF81383">
    <property type="entry name" value="F-box domain"/>
    <property type="match status" value="1"/>
</dbReference>
<dbReference type="SUPFAM" id="SSF52047">
    <property type="entry name" value="RNI-like"/>
    <property type="match status" value="1"/>
</dbReference>
<gene>
    <name evidence="3" type="ORF">GTA08_BOTSDO12261</name>
</gene>
<evidence type="ECO:0000313" key="3">
    <source>
        <dbReference type="EMBL" id="KAF4312073.1"/>
    </source>
</evidence>
<evidence type="ECO:0000259" key="2">
    <source>
        <dbReference type="PROSITE" id="PS50181"/>
    </source>
</evidence>
<accession>A0A8H4N9B6</accession>
<feature type="compositionally biased region" description="Low complexity" evidence="1">
    <location>
        <begin position="19"/>
        <end position="39"/>
    </location>
</feature>
<organism evidence="3 4">
    <name type="scientific">Botryosphaeria dothidea</name>
    <dbReference type="NCBI Taxonomy" id="55169"/>
    <lineage>
        <taxon>Eukaryota</taxon>
        <taxon>Fungi</taxon>
        <taxon>Dikarya</taxon>
        <taxon>Ascomycota</taxon>
        <taxon>Pezizomycotina</taxon>
        <taxon>Dothideomycetes</taxon>
        <taxon>Dothideomycetes incertae sedis</taxon>
        <taxon>Botryosphaeriales</taxon>
        <taxon>Botryosphaeriaceae</taxon>
        <taxon>Botryosphaeria</taxon>
    </lineage>
</organism>
<dbReference type="OrthoDB" id="193467at2759"/>